<feature type="compositionally biased region" description="Basic and acidic residues" evidence="1">
    <location>
        <begin position="98"/>
        <end position="113"/>
    </location>
</feature>
<feature type="region of interest" description="Disordered" evidence="1">
    <location>
        <begin position="383"/>
        <end position="409"/>
    </location>
</feature>
<protein>
    <submittedName>
        <fullName evidence="3">Uncharacterized protein LOC107003571</fullName>
    </submittedName>
</protein>
<dbReference type="RefSeq" id="XP_015057392.1">
    <property type="nucleotide sequence ID" value="XM_015201906.1"/>
</dbReference>
<organism evidence="2 3">
    <name type="scientific">Solanum pennellii</name>
    <name type="common">Tomato</name>
    <name type="synonym">Lycopersicon pennellii</name>
    <dbReference type="NCBI Taxonomy" id="28526"/>
    <lineage>
        <taxon>Eukaryota</taxon>
        <taxon>Viridiplantae</taxon>
        <taxon>Streptophyta</taxon>
        <taxon>Embryophyta</taxon>
        <taxon>Tracheophyta</taxon>
        <taxon>Spermatophyta</taxon>
        <taxon>Magnoliopsida</taxon>
        <taxon>eudicotyledons</taxon>
        <taxon>Gunneridae</taxon>
        <taxon>Pentapetalae</taxon>
        <taxon>asterids</taxon>
        <taxon>lamiids</taxon>
        <taxon>Solanales</taxon>
        <taxon>Solanaceae</taxon>
        <taxon>Solanoideae</taxon>
        <taxon>Solaneae</taxon>
        <taxon>Solanum</taxon>
        <taxon>Solanum subgen. Lycopersicon</taxon>
    </lineage>
</organism>
<sequence length="432" mass="48553">MLNPNYNPYPFASEALGYALTSWTVLSSLTQKASFDEELRSKEKEKNTFEPNPEYWWPSFVGTSINKNDAEFGTAGEKTNEKKDVTSWILSSPTQKTSFDEELKNKGKEKNTFEPDPEFLRPPLVGTSINKNNAEFGTMGEKTNEKNDVNKVIEISDDEEEVDNGKRKKSLMEEEKLVESNGEEVDKEEDHFKKKRIKMMAKSLNKVLGKGNKVDMNEIEFVITEDNNVVSEIVGTQINDNSVEPEIAEGKTHENGNVSEMTDIKFGAVEDNNVVSEIVGTQINDNSVEFEIAEGKTHENSNVGEMTDIEFGVVEDNNVVSEIVGTQINDNSVESEIAEGKTHENGNMGEMTDIEFGVVEDNNVESGIVGIKTNGNSVESEIVEEKTGENSNVGETTNNNIEDKSMEDDDFDEYLREDIYDEMKKFYNIDYF</sequence>
<dbReference type="GeneID" id="107003571"/>
<proteinExistence type="predicted"/>
<evidence type="ECO:0000256" key="1">
    <source>
        <dbReference type="SAM" id="MobiDB-lite"/>
    </source>
</evidence>
<feature type="compositionally biased region" description="Polar residues" evidence="1">
    <location>
        <begin position="389"/>
        <end position="400"/>
    </location>
</feature>
<gene>
    <name evidence="3" type="primary">LOC107003571</name>
</gene>
<evidence type="ECO:0000313" key="2">
    <source>
        <dbReference type="Proteomes" id="UP000694930"/>
    </source>
</evidence>
<evidence type="ECO:0000313" key="3">
    <source>
        <dbReference type="RefSeq" id="XP_015057392.1"/>
    </source>
</evidence>
<name>A0ABM1FIP5_SOLPN</name>
<accession>A0ABM1FIP5</accession>
<reference evidence="3" key="2">
    <citation type="submission" date="2025-08" db="UniProtKB">
        <authorList>
            <consortium name="RefSeq"/>
        </authorList>
    </citation>
    <scope>IDENTIFICATION</scope>
</reference>
<dbReference type="Proteomes" id="UP000694930">
    <property type="component" value="Chromosome 11"/>
</dbReference>
<feature type="region of interest" description="Disordered" evidence="1">
    <location>
        <begin position="96"/>
        <end position="129"/>
    </location>
</feature>
<keyword evidence="2" id="KW-1185">Reference proteome</keyword>
<reference evidence="2" key="1">
    <citation type="journal article" date="2014" name="Nat. Genet.">
        <title>The genome of the stress-tolerant wild tomato species Solanum pennellii.</title>
        <authorList>
            <person name="Bolger A."/>
            <person name="Scossa F."/>
            <person name="Bolger M.E."/>
            <person name="Lanz C."/>
            <person name="Maumus F."/>
            <person name="Tohge T."/>
            <person name="Quesneville H."/>
            <person name="Alseekh S."/>
            <person name="Sorensen I."/>
            <person name="Lichtenstein G."/>
            <person name="Fich E.A."/>
            <person name="Conte M."/>
            <person name="Keller H."/>
            <person name="Schneeberger K."/>
            <person name="Schwacke R."/>
            <person name="Ofner I."/>
            <person name="Vrebalov J."/>
            <person name="Xu Y."/>
            <person name="Osorio S."/>
            <person name="Aflitos S.A."/>
            <person name="Schijlen E."/>
            <person name="Jimenez-Gomez J.M."/>
            <person name="Ryngajllo M."/>
            <person name="Kimura S."/>
            <person name="Kumar R."/>
            <person name="Koenig D."/>
            <person name="Headland L.R."/>
            <person name="Maloof J.N."/>
            <person name="Sinha N."/>
            <person name="van Ham R.C."/>
            <person name="Lankhorst R.K."/>
            <person name="Mao L."/>
            <person name="Vogel A."/>
            <person name="Arsova B."/>
            <person name="Panstruga R."/>
            <person name="Fei Z."/>
            <person name="Rose J.K."/>
            <person name="Zamir D."/>
            <person name="Carrari F."/>
            <person name="Giovannoni J.J."/>
            <person name="Weigel D."/>
            <person name="Usadel B."/>
            <person name="Fernie A.R."/>
        </authorList>
    </citation>
    <scope>NUCLEOTIDE SEQUENCE [LARGE SCALE GENOMIC DNA]</scope>
    <source>
        <strain evidence="2">cv. LA0716</strain>
    </source>
</reference>